<evidence type="ECO:0000313" key="1">
    <source>
        <dbReference type="EMBL" id="CAG8823181.1"/>
    </source>
</evidence>
<dbReference type="Proteomes" id="UP000789405">
    <property type="component" value="Unassembled WGS sequence"/>
</dbReference>
<keyword evidence="2" id="KW-1185">Reference proteome</keyword>
<organism evidence="1 2">
    <name type="scientific">Dentiscutata erythropus</name>
    <dbReference type="NCBI Taxonomy" id="1348616"/>
    <lineage>
        <taxon>Eukaryota</taxon>
        <taxon>Fungi</taxon>
        <taxon>Fungi incertae sedis</taxon>
        <taxon>Mucoromycota</taxon>
        <taxon>Glomeromycotina</taxon>
        <taxon>Glomeromycetes</taxon>
        <taxon>Diversisporales</taxon>
        <taxon>Gigasporaceae</taxon>
        <taxon>Dentiscutata</taxon>
    </lineage>
</organism>
<comment type="caution">
    <text evidence="1">The sequence shown here is derived from an EMBL/GenBank/DDBJ whole genome shotgun (WGS) entry which is preliminary data.</text>
</comment>
<reference evidence="1" key="1">
    <citation type="submission" date="2021-06" db="EMBL/GenBank/DDBJ databases">
        <authorList>
            <person name="Kallberg Y."/>
            <person name="Tangrot J."/>
            <person name="Rosling A."/>
        </authorList>
    </citation>
    <scope>NUCLEOTIDE SEQUENCE</scope>
    <source>
        <strain evidence="1">MA453B</strain>
    </source>
</reference>
<gene>
    <name evidence="1" type="ORF">DERYTH_LOCUS27449</name>
</gene>
<name>A0A9N9KFX0_9GLOM</name>
<accession>A0A9N9KFX0</accession>
<dbReference type="AlphaFoldDB" id="A0A9N9KFX0"/>
<sequence>MEQKGSHSCRADQVNVANPEQLFLQDSTPTSSLPPTADGGLLTFDQSKCQLLWAPEDYQGYLDRRRLNGGSLTSSKSYDVK</sequence>
<proteinExistence type="predicted"/>
<protein>
    <submittedName>
        <fullName evidence="1">8672_t:CDS:1</fullName>
    </submittedName>
</protein>
<feature type="non-terminal residue" evidence="1">
    <location>
        <position position="81"/>
    </location>
</feature>
<evidence type="ECO:0000313" key="2">
    <source>
        <dbReference type="Proteomes" id="UP000789405"/>
    </source>
</evidence>
<dbReference type="EMBL" id="CAJVPY010063099">
    <property type="protein sequence ID" value="CAG8823181.1"/>
    <property type="molecule type" value="Genomic_DNA"/>
</dbReference>